<protein>
    <submittedName>
        <fullName evidence="11">ABC-type transport system permease protein (Probable substrate branched-chain amino acids)</fullName>
    </submittedName>
</protein>
<reference evidence="11 12" key="1">
    <citation type="journal article" date="2011" name="PLoS ONE">
        <title>Haloquadratum walsbyi: limited diversity in a global pond.</title>
        <authorList>
            <person name="Dyall-Smith M."/>
            <person name="Pfeiffer F."/>
            <person name="Klee K."/>
            <person name="Palm P."/>
            <person name="Gross K."/>
            <person name="Schuster S.C."/>
            <person name="Rampp M."/>
            <person name="Oesterhelt D."/>
        </authorList>
    </citation>
    <scope>NUCLEOTIDE SEQUENCE [LARGE SCALE GENOMIC DNA]</scope>
    <source>
        <strain evidence="12">DSM 16854 / JCM 12705 / C23</strain>
    </source>
</reference>
<evidence type="ECO:0000256" key="9">
    <source>
        <dbReference type="ARBA" id="ARBA00037998"/>
    </source>
</evidence>
<feature type="transmembrane region" description="Helical" evidence="10">
    <location>
        <begin position="134"/>
        <end position="157"/>
    </location>
</feature>
<keyword evidence="7 10" id="KW-1133">Transmembrane helix</keyword>
<evidence type="ECO:0000256" key="5">
    <source>
        <dbReference type="ARBA" id="ARBA00022692"/>
    </source>
</evidence>
<dbReference type="GO" id="GO:0042941">
    <property type="term" value="P:D-alanine transmembrane transport"/>
    <property type="evidence" value="ECO:0007669"/>
    <property type="project" value="TreeGrafter"/>
</dbReference>
<evidence type="ECO:0000256" key="1">
    <source>
        <dbReference type="ARBA" id="ARBA00004651"/>
    </source>
</evidence>
<dbReference type="InterPro" id="IPR052157">
    <property type="entry name" value="BCAA_transport_permease"/>
</dbReference>
<comment type="similarity">
    <text evidence="9">Belongs to the binding-protein-dependent transport system permease family. LivHM subfamily.</text>
</comment>
<dbReference type="Pfam" id="PF02653">
    <property type="entry name" value="BPD_transp_2"/>
    <property type="match status" value="1"/>
</dbReference>
<proteinExistence type="inferred from homology"/>
<evidence type="ECO:0000256" key="6">
    <source>
        <dbReference type="ARBA" id="ARBA00022970"/>
    </source>
</evidence>
<feature type="transmembrane region" description="Helical" evidence="10">
    <location>
        <begin position="253"/>
        <end position="274"/>
    </location>
</feature>
<evidence type="ECO:0000256" key="8">
    <source>
        <dbReference type="ARBA" id="ARBA00023136"/>
    </source>
</evidence>
<keyword evidence="8 10" id="KW-0472">Membrane</keyword>
<evidence type="ECO:0000313" key="11">
    <source>
        <dbReference type="EMBL" id="CCC41563.1"/>
    </source>
</evidence>
<dbReference type="GO" id="GO:0015808">
    <property type="term" value="P:L-alanine transport"/>
    <property type="evidence" value="ECO:0007669"/>
    <property type="project" value="TreeGrafter"/>
</dbReference>
<dbReference type="GO" id="GO:0015190">
    <property type="term" value="F:L-leucine transmembrane transporter activity"/>
    <property type="evidence" value="ECO:0007669"/>
    <property type="project" value="TreeGrafter"/>
</dbReference>
<dbReference type="InterPro" id="IPR001851">
    <property type="entry name" value="ABC_transp_permease"/>
</dbReference>
<keyword evidence="6" id="KW-0029">Amino-acid transport</keyword>
<dbReference type="GeneID" id="12448695"/>
<sequence>MVAFDPQLLWNGVVVGSLIALAALGLTLLFGLLNFINIAYGEYLAWGAYIALGAKWADVPFILAIVLGAIGAGLIAVITDRIVFKQFSDRDPVVLLVVSIGVAFMLRNLIRVVYGGSTHFYNVGGEAPVVLGIRVLPAQVIIVTLSIVILAIVFLILNETRIGIAMRAASDDTDLARIRGIDTKRLVIYVSLIGGVIAGIAGVMLGIDSNINPTMGFLFLIPIFAAVILGGIGDPVGAVVGGYALGIGQNLSIIFIPSEYTPAFALLILIIGLLTRPSGLFGEATR</sequence>
<dbReference type="GO" id="GO:1903806">
    <property type="term" value="P:L-isoleucine import across plasma membrane"/>
    <property type="evidence" value="ECO:0007669"/>
    <property type="project" value="TreeGrafter"/>
</dbReference>
<gene>
    <name evidence="11" type="primary">livH6</name>
    <name evidence="11" type="ordered locus">Hqrw_3830</name>
</gene>
<dbReference type="GO" id="GO:0015192">
    <property type="term" value="F:L-phenylalanine transmembrane transporter activity"/>
    <property type="evidence" value="ECO:0007669"/>
    <property type="project" value="TreeGrafter"/>
</dbReference>
<dbReference type="OrthoDB" id="31233at2157"/>
<dbReference type="PANTHER" id="PTHR11795">
    <property type="entry name" value="BRANCHED-CHAIN AMINO ACID TRANSPORT SYSTEM PERMEASE PROTEIN LIVH"/>
    <property type="match status" value="1"/>
</dbReference>
<dbReference type="GO" id="GO:0015188">
    <property type="term" value="F:L-isoleucine transmembrane transporter activity"/>
    <property type="evidence" value="ECO:0007669"/>
    <property type="project" value="TreeGrafter"/>
</dbReference>
<feature type="transmembrane region" description="Helical" evidence="10">
    <location>
        <begin position="219"/>
        <end position="246"/>
    </location>
</feature>
<comment type="subcellular location">
    <subcellularLocation>
        <location evidence="1">Cell membrane</location>
        <topology evidence="1">Multi-pass membrane protein</topology>
    </subcellularLocation>
</comment>
<evidence type="ECO:0000313" key="12">
    <source>
        <dbReference type="Proteomes" id="UP000007954"/>
    </source>
</evidence>
<keyword evidence="2" id="KW-0813">Transport</keyword>
<evidence type="ECO:0000256" key="10">
    <source>
        <dbReference type="SAM" id="Phobius"/>
    </source>
</evidence>
<dbReference type="Proteomes" id="UP000007954">
    <property type="component" value="Chromosome"/>
</dbReference>
<accession>G0LF00</accession>
<evidence type="ECO:0000256" key="2">
    <source>
        <dbReference type="ARBA" id="ARBA00022448"/>
    </source>
</evidence>
<dbReference type="PANTHER" id="PTHR11795:SF371">
    <property type="entry name" value="HIGH-AFFINITY BRANCHED-CHAIN AMINO ACID TRANSPORT SYSTEM PERMEASE PROTEIN LIVH"/>
    <property type="match status" value="1"/>
</dbReference>
<name>G0LF00_HALWC</name>
<keyword evidence="3" id="KW-1003">Cell membrane</keyword>
<dbReference type="KEGG" id="hwc:Hqrw_3830"/>
<dbReference type="GO" id="GO:0005304">
    <property type="term" value="F:L-valine transmembrane transporter activity"/>
    <property type="evidence" value="ECO:0007669"/>
    <property type="project" value="TreeGrafter"/>
</dbReference>
<organism evidence="11 12">
    <name type="scientific">Haloquadratum walsbyi (strain DSM 16854 / JCM 12705 / C23)</name>
    <dbReference type="NCBI Taxonomy" id="768065"/>
    <lineage>
        <taxon>Archaea</taxon>
        <taxon>Methanobacteriati</taxon>
        <taxon>Methanobacteriota</taxon>
        <taxon>Stenosarchaea group</taxon>
        <taxon>Halobacteria</taxon>
        <taxon>Halobacteriales</taxon>
        <taxon>Haloferacaceae</taxon>
        <taxon>Haloquadratum</taxon>
    </lineage>
</organism>
<evidence type="ECO:0000256" key="7">
    <source>
        <dbReference type="ARBA" id="ARBA00022989"/>
    </source>
</evidence>
<feature type="transmembrane region" description="Helical" evidence="10">
    <location>
        <begin position="60"/>
        <end position="84"/>
    </location>
</feature>
<keyword evidence="5 10" id="KW-0812">Transmembrane</keyword>
<dbReference type="RefSeq" id="WP_014556910.1">
    <property type="nucleotide sequence ID" value="NC_017459.1"/>
</dbReference>
<feature type="transmembrane region" description="Helical" evidence="10">
    <location>
        <begin position="186"/>
        <end position="207"/>
    </location>
</feature>
<feature type="transmembrane region" description="Helical" evidence="10">
    <location>
        <begin position="12"/>
        <end position="40"/>
    </location>
</feature>
<dbReference type="CDD" id="cd06582">
    <property type="entry name" value="TM_PBP1_LivH_like"/>
    <property type="match status" value="1"/>
</dbReference>
<dbReference type="HOGENOM" id="CLU_039929_1_0_2"/>
<dbReference type="EMBL" id="FR746099">
    <property type="protein sequence ID" value="CCC41563.1"/>
    <property type="molecule type" value="Genomic_DNA"/>
</dbReference>
<keyword evidence="4" id="KW-0997">Cell inner membrane</keyword>
<dbReference type="GO" id="GO:0005886">
    <property type="term" value="C:plasma membrane"/>
    <property type="evidence" value="ECO:0007669"/>
    <property type="project" value="UniProtKB-SubCell"/>
</dbReference>
<evidence type="ECO:0000256" key="3">
    <source>
        <dbReference type="ARBA" id="ARBA00022475"/>
    </source>
</evidence>
<feature type="transmembrane region" description="Helical" evidence="10">
    <location>
        <begin position="93"/>
        <end position="114"/>
    </location>
</feature>
<dbReference type="AlphaFoldDB" id="G0LF00"/>
<evidence type="ECO:0000256" key="4">
    <source>
        <dbReference type="ARBA" id="ARBA00022519"/>
    </source>
</evidence>